<keyword evidence="2" id="KW-1185">Reference proteome</keyword>
<comment type="caution">
    <text evidence="1">The sequence shown here is derived from an EMBL/GenBank/DDBJ whole genome shotgun (WGS) entry which is preliminary data.</text>
</comment>
<protein>
    <submittedName>
        <fullName evidence="1">Uncharacterized protein</fullName>
    </submittedName>
</protein>
<evidence type="ECO:0000313" key="2">
    <source>
        <dbReference type="Proteomes" id="UP000006729"/>
    </source>
</evidence>
<dbReference type="EMBL" id="CM009291">
    <property type="protein sequence ID" value="KAI9400286.1"/>
    <property type="molecule type" value="Genomic_DNA"/>
</dbReference>
<name>A0ACC0TFH4_POPTR</name>
<proteinExistence type="predicted"/>
<accession>A0ACC0TFH4</accession>
<reference evidence="1 2" key="1">
    <citation type="journal article" date="2006" name="Science">
        <title>The genome of black cottonwood, Populus trichocarpa (Torr. &amp; Gray).</title>
        <authorList>
            <person name="Tuskan G.A."/>
            <person name="Difazio S."/>
            <person name="Jansson S."/>
            <person name="Bohlmann J."/>
            <person name="Grigoriev I."/>
            <person name="Hellsten U."/>
            <person name="Putnam N."/>
            <person name="Ralph S."/>
            <person name="Rombauts S."/>
            <person name="Salamov A."/>
            <person name="Schein J."/>
            <person name="Sterck L."/>
            <person name="Aerts A."/>
            <person name="Bhalerao R.R."/>
            <person name="Bhalerao R.P."/>
            <person name="Blaudez D."/>
            <person name="Boerjan W."/>
            <person name="Brun A."/>
            <person name="Brunner A."/>
            <person name="Busov V."/>
            <person name="Campbell M."/>
            <person name="Carlson J."/>
            <person name="Chalot M."/>
            <person name="Chapman J."/>
            <person name="Chen G.L."/>
            <person name="Cooper D."/>
            <person name="Coutinho P.M."/>
            <person name="Couturier J."/>
            <person name="Covert S."/>
            <person name="Cronk Q."/>
            <person name="Cunningham R."/>
            <person name="Davis J."/>
            <person name="Degroeve S."/>
            <person name="Dejardin A."/>
            <person name="Depamphilis C."/>
            <person name="Detter J."/>
            <person name="Dirks B."/>
            <person name="Dubchak I."/>
            <person name="Duplessis S."/>
            <person name="Ehlting J."/>
            <person name="Ellis B."/>
            <person name="Gendler K."/>
            <person name="Goodstein D."/>
            <person name="Gribskov M."/>
            <person name="Grimwood J."/>
            <person name="Groover A."/>
            <person name="Gunter L."/>
            <person name="Hamberger B."/>
            <person name="Heinze B."/>
            <person name="Helariutta Y."/>
            <person name="Henrissat B."/>
            <person name="Holligan D."/>
            <person name="Holt R."/>
            <person name="Huang W."/>
            <person name="Islam-Faridi N."/>
            <person name="Jones S."/>
            <person name="Jones-Rhoades M."/>
            <person name="Jorgensen R."/>
            <person name="Joshi C."/>
            <person name="Kangasjarvi J."/>
            <person name="Karlsson J."/>
            <person name="Kelleher C."/>
            <person name="Kirkpatrick R."/>
            <person name="Kirst M."/>
            <person name="Kohler A."/>
            <person name="Kalluri U."/>
            <person name="Larimer F."/>
            <person name="Leebens-Mack J."/>
            <person name="Leple J.C."/>
            <person name="Locascio P."/>
            <person name="Lou Y."/>
            <person name="Lucas S."/>
            <person name="Martin F."/>
            <person name="Montanini B."/>
            <person name="Napoli C."/>
            <person name="Nelson D.R."/>
            <person name="Nelson C."/>
            <person name="Nieminen K."/>
            <person name="Nilsson O."/>
            <person name="Pereda V."/>
            <person name="Peter G."/>
            <person name="Philippe R."/>
            <person name="Pilate G."/>
            <person name="Poliakov A."/>
            <person name="Razumovskaya J."/>
            <person name="Richardson P."/>
            <person name="Rinaldi C."/>
            <person name="Ritland K."/>
            <person name="Rouze P."/>
            <person name="Ryaboy D."/>
            <person name="Schmutz J."/>
            <person name="Schrader J."/>
            <person name="Segerman B."/>
            <person name="Shin H."/>
            <person name="Siddiqui A."/>
            <person name="Sterky F."/>
            <person name="Terry A."/>
            <person name="Tsai C.J."/>
            <person name="Uberbacher E."/>
            <person name="Unneberg P."/>
            <person name="Vahala J."/>
            <person name="Wall K."/>
            <person name="Wessler S."/>
            <person name="Yang G."/>
            <person name="Yin T."/>
            <person name="Douglas C."/>
            <person name="Marra M."/>
            <person name="Sandberg G."/>
            <person name="Van de Peer Y."/>
            <person name="Rokhsar D."/>
        </authorList>
    </citation>
    <scope>NUCLEOTIDE SEQUENCE [LARGE SCALE GENOMIC DNA]</scope>
    <source>
        <strain evidence="2">cv. Nisqually</strain>
    </source>
</reference>
<organism evidence="1 2">
    <name type="scientific">Populus trichocarpa</name>
    <name type="common">Western balsam poplar</name>
    <name type="synonym">Populus balsamifera subsp. trichocarpa</name>
    <dbReference type="NCBI Taxonomy" id="3694"/>
    <lineage>
        <taxon>Eukaryota</taxon>
        <taxon>Viridiplantae</taxon>
        <taxon>Streptophyta</taxon>
        <taxon>Embryophyta</taxon>
        <taxon>Tracheophyta</taxon>
        <taxon>Spermatophyta</taxon>
        <taxon>Magnoliopsida</taxon>
        <taxon>eudicotyledons</taxon>
        <taxon>Gunneridae</taxon>
        <taxon>Pentapetalae</taxon>
        <taxon>rosids</taxon>
        <taxon>fabids</taxon>
        <taxon>Malpighiales</taxon>
        <taxon>Salicaceae</taxon>
        <taxon>Saliceae</taxon>
        <taxon>Populus</taxon>
    </lineage>
</organism>
<sequence>MLEKLLKAHKLSPFARSDLPKPANPTTPEKLEIASSALQIIHAGGRVECYYMAIPAARILEKYPSHALAKPEVFRRPWNSVVRPEKILTPGHKFLLVPHHAVRKLRRKIGKPSEESSSSSVSLTSQASNDAWTDMVSRQNNNDVSSRSFFSESDISTGVSRDSSCSFRSALRKKTGVKKYVRFAGIAVKHKGGHNSTNSEKKGNKVDHDTSLKSSSTTVSRSNRRNRRPRNSAAWRPSLTVISESKGD</sequence>
<dbReference type="Proteomes" id="UP000006729">
    <property type="component" value="Chromosome 2"/>
</dbReference>
<gene>
    <name evidence="1" type="ORF">POPTR_002G217100v4</name>
</gene>
<evidence type="ECO:0000313" key="1">
    <source>
        <dbReference type="EMBL" id="KAI9400286.1"/>
    </source>
</evidence>